<dbReference type="InterPro" id="IPR036390">
    <property type="entry name" value="WH_DNA-bd_sf"/>
</dbReference>
<dbReference type="EMBL" id="AAUV01000038">
    <property type="protein sequence ID" value="EAV39871.1"/>
    <property type="molecule type" value="Genomic_DNA"/>
</dbReference>
<evidence type="ECO:0000259" key="4">
    <source>
        <dbReference type="PROSITE" id="PS50995"/>
    </source>
</evidence>
<dbReference type="InterPro" id="IPR036388">
    <property type="entry name" value="WH-like_DNA-bd_sf"/>
</dbReference>
<keyword evidence="3" id="KW-0804">Transcription</keyword>
<dbReference type="PANTHER" id="PTHR42756">
    <property type="entry name" value="TRANSCRIPTIONAL REGULATOR, MARR"/>
    <property type="match status" value="1"/>
</dbReference>
<dbReference type="Pfam" id="PF01047">
    <property type="entry name" value="MarR"/>
    <property type="match status" value="1"/>
</dbReference>
<evidence type="ECO:0000256" key="1">
    <source>
        <dbReference type="ARBA" id="ARBA00023015"/>
    </source>
</evidence>
<gene>
    <name evidence="5" type="ORF">OENOO_43021</name>
</gene>
<dbReference type="Gene3D" id="1.10.10.10">
    <property type="entry name" value="Winged helix-like DNA-binding domain superfamily/Winged helix DNA-binding domain"/>
    <property type="match status" value="1"/>
</dbReference>
<evidence type="ECO:0000313" key="6">
    <source>
        <dbReference type="Proteomes" id="UP000003346"/>
    </source>
</evidence>
<dbReference type="AlphaFoldDB" id="A0NI18"/>
<dbReference type="GO" id="GO:0003700">
    <property type="term" value="F:DNA-binding transcription factor activity"/>
    <property type="evidence" value="ECO:0007669"/>
    <property type="project" value="InterPro"/>
</dbReference>
<dbReference type="SMART" id="SM00347">
    <property type="entry name" value="HTH_MARR"/>
    <property type="match status" value="1"/>
</dbReference>
<accession>A0NI18</accession>
<dbReference type="Proteomes" id="UP000003346">
    <property type="component" value="Unassembled WGS sequence"/>
</dbReference>
<keyword evidence="2" id="KW-0238">DNA-binding</keyword>
<keyword evidence="1" id="KW-0805">Transcription regulation</keyword>
<dbReference type="PANTHER" id="PTHR42756:SF1">
    <property type="entry name" value="TRANSCRIPTIONAL REPRESSOR OF EMRAB OPERON"/>
    <property type="match status" value="1"/>
</dbReference>
<dbReference type="PRINTS" id="PR00598">
    <property type="entry name" value="HTHMARR"/>
</dbReference>
<dbReference type="PROSITE" id="PS50995">
    <property type="entry name" value="HTH_MARR_2"/>
    <property type="match status" value="1"/>
</dbReference>
<comment type="caution">
    <text evidence="5">The sequence shown here is derived from an EMBL/GenBank/DDBJ whole genome shotgun (WGS) entry which is preliminary data.</text>
</comment>
<protein>
    <submittedName>
        <fullName evidence="5">Transcriptional regulator, MarR family</fullName>
    </submittedName>
</protein>
<evidence type="ECO:0000313" key="5">
    <source>
        <dbReference type="EMBL" id="EAV39871.1"/>
    </source>
</evidence>
<reference evidence="5 6" key="1">
    <citation type="submission" date="2006-11" db="EMBL/GenBank/DDBJ databases">
        <authorList>
            <consortium name="Laboratoire de Microbiologie (Universite Bourgogne)"/>
            <consortium name="GENOME Express"/>
            <consortium name="UMR Oenologie Ampelologie (Universite Bordeaux 2)"/>
            <person name="Guzzo J."/>
        </authorList>
    </citation>
    <scope>NUCLEOTIDE SEQUENCE [LARGE SCALE GENOMIC DNA]</scope>
    <source>
        <strain evidence="5 6">ATCC BAA-1163</strain>
    </source>
</reference>
<dbReference type="SUPFAM" id="SSF46785">
    <property type="entry name" value="Winged helix' DNA-binding domain"/>
    <property type="match status" value="1"/>
</dbReference>
<dbReference type="HOGENOM" id="CLU_083287_11_1_9"/>
<name>A0NI18_OENOE</name>
<feature type="domain" description="HTH marR-type" evidence="4">
    <location>
        <begin position="49"/>
        <end position="184"/>
    </location>
</feature>
<dbReference type="GO" id="GO:0003677">
    <property type="term" value="F:DNA binding"/>
    <property type="evidence" value="ECO:0007669"/>
    <property type="project" value="UniProtKB-KW"/>
</dbReference>
<proteinExistence type="predicted"/>
<sequence length="199" mass="23420">MAKKKFAMPSYYLSFHRRNRPLIQRMSIWSISIFKYQNKRVVIMTDRKIRQISALLIEVYNGIMQVEDKYLRTTQFRDITVKEVHTIDAITMYDHKTTTAVARQLRLSPGTVTASIDKLVRKGYVVRLQSKDDQRVIRLGLTRRGRLIYRAHQSFHRQMTESFLNGMDPEQVDIIEHSLLNLQTFLQIADEKGDSNEND</sequence>
<dbReference type="InterPro" id="IPR000835">
    <property type="entry name" value="HTH_MarR-typ"/>
</dbReference>
<evidence type="ECO:0000256" key="2">
    <source>
        <dbReference type="ARBA" id="ARBA00023125"/>
    </source>
</evidence>
<organism evidence="5 6">
    <name type="scientific">Oenococcus oeni ATCC BAA-1163</name>
    <dbReference type="NCBI Taxonomy" id="379360"/>
    <lineage>
        <taxon>Bacteria</taxon>
        <taxon>Bacillati</taxon>
        <taxon>Bacillota</taxon>
        <taxon>Bacilli</taxon>
        <taxon>Lactobacillales</taxon>
        <taxon>Lactobacillaceae</taxon>
        <taxon>Oenococcus</taxon>
    </lineage>
</organism>
<evidence type="ECO:0000256" key="3">
    <source>
        <dbReference type="ARBA" id="ARBA00023163"/>
    </source>
</evidence>